<evidence type="ECO:0000313" key="8">
    <source>
        <dbReference type="EMBL" id="GGN87838.1"/>
    </source>
</evidence>
<reference evidence="9" key="1">
    <citation type="journal article" date="2019" name="Int. J. Syst. Evol. Microbiol.">
        <title>The Global Catalogue of Microorganisms (GCM) 10K type strain sequencing project: providing services to taxonomists for standard genome sequencing and annotation.</title>
        <authorList>
            <consortium name="The Broad Institute Genomics Platform"/>
            <consortium name="The Broad Institute Genome Sequencing Center for Infectious Disease"/>
            <person name="Wu L."/>
            <person name="Ma J."/>
        </authorList>
    </citation>
    <scope>NUCLEOTIDE SEQUENCE [LARGE SCALE GENOMIC DNA]</scope>
    <source>
        <strain evidence="9">CGMCC 1.6960</strain>
    </source>
</reference>
<evidence type="ECO:0000256" key="5">
    <source>
        <dbReference type="SAM" id="MobiDB-lite"/>
    </source>
</evidence>
<dbReference type="EMBL" id="BMLM01000002">
    <property type="protein sequence ID" value="GGN87838.1"/>
    <property type="molecule type" value="Genomic_DNA"/>
</dbReference>
<evidence type="ECO:0000256" key="3">
    <source>
        <dbReference type="ARBA" id="ARBA00023004"/>
    </source>
</evidence>
<dbReference type="Pfam" id="PF00173">
    <property type="entry name" value="Cyt-b5"/>
    <property type="match status" value="1"/>
</dbReference>
<sequence length="256" mass="26573">MPIALAATVSGLPLHPLAVHVPVVLLPLGALGLLLLLVVPRWRAQLAWPVVAVLAIATVGALVAKLSGEALAAQVGVPAQHQQLGNWLLVISAILLLATIAWWLWERRASRRRRPTGVVGVLVALVLGTLAVGSLIVAVLTGHSGAEAVWGDRLPSGDDATATSESAEPGAAATAGADEPLTLAVVAQHDDSASCWAAIEGQVYDLTEWVTQHPGGADRILAICGTDATETFEGQHRGQAEPEEQLSRFAIGALEE</sequence>
<dbReference type="SMART" id="SM01117">
    <property type="entry name" value="Cyt-b5"/>
    <property type="match status" value="1"/>
</dbReference>
<feature type="transmembrane region" description="Helical" evidence="6">
    <location>
        <begin position="117"/>
        <end position="140"/>
    </location>
</feature>
<proteinExistence type="inferred from homology"/>
<comment type="similarity">
    <text evidence="4">Belongs to the cytochrome b5 family.</text>
</comment>
<keyword evidence="2" id="KW-0479">Metal-binding</keyword>
<accession>A0ABQ2KRD4</accession>
<keyword evidence="6" id="KW-1133">Transmembrane helix</keyword>
<feature type="transmembrane region" description="Helical" evidence="6">
    <location>
        <begin position="46"/>
        <end position="64"/>
    </location>
</feature>
<dbReference type="Proteomes" id="UP000626982">
    <property type="component" value="Unassembled WGS sequence"/>
</dbReference>
<keyword evidence="6" id="KW-0812">Transmembrane</keyword>
<keyword evidence="1" id="KW-0349">Heme</keyword>
<dbReference type="PRINTS" id="PR00363">
    <property type="entry name" value="CYTOCHROMEB5"/>
</dbReference>
<dbReference type="InterPro" id="IPR019251">
    <property type="entry name" value="DUF2231_TM"/>
</dbReference>
<evidence type="ECO:0000256" key="6">
    <source>
        <dbReference type="SAM" id="Phobius"/>
    </source>
</evidence>
<feature type="domain" description="Cytochrome b5 heme-binding" evidence="7">
    <location>
        <begin position="178"/>
        <end position="255"/>
    </location>
</feature>
<dbReference type="InterPro" id="IPR050668">
    <property type="entry name" value="Cytochrome_b5"/>
</dbReference>
<dbReference type="Pfam" id="PF09990">
    <property type="entry name" value="DUF2231"/>
    <property type="match status" value="1"/>
</dbReference>
<evidence type="ECO:0000256" key="2">
    <source>
        <dbReference type="ARBA" id="ARBA00022723"/>
    </source>
</evidence>
<comment type="caution">
    <text evidence="8">The sequence shown here is derived from an EMBL/GenBank/DDBJ whole genome shotgun (WGS) entry which is preliminary data.</text>
</comment>
<feature type="transmembrane region" description="Helical" evidence="6">
    <location>
        <begin position="17"/>
        <end position="39"/>
    </location>
</feature>
<dbReference type="InterPro" id="IPR036400">
    <property type="entry name" value="Cyt_B5-like_heme/steroid_sf"/>
</dbReference>
<feature type="compositionally biased region" description="Low complexity" evidence="5">
    <location>
        <begin position="160"/>
        <end position="174"/>
    </location>
</feature>
<dbReference type="InterPro" id="IPR001199">
    <property type="entry name" value="Cyt_B5-like_heme/steroid-bd"/>
</dbReference>
<dbReference type="PROSITE" id="PS50255">
    <property type="entry name" value="CYTOCHROME_B5_2"/>
    <property type="match status" value="1"/>
</dbReference>
<dbReference type="PANTHER" id="PTHR19359">
    <property type="entry name" value="CYTOCHROME B5"/>
    <property type="match status" value="1"/>
</dbReference>
<keyword evidence="6" id="KW-0472">Membrane</keyword>
<dbReference type="RefSeq" id="WP_188718426.1">
    <property type="nucleotide sequence ID" value="NZ_BAABBD010000003.1"/>
</dbReference>
<protein>
    <recommendedName>
        <fullName evidence="7">Cytochrome b5 heme-binding domain-containing protein</fullName>
    </recommendedName>
</protein>
<evidence type="ECO:0000313" key="9">
    <source>
        <dbReference type="Proteomes" id="UP000626982"/>
    </source>
</evidence>
<evidence type="ECO:0000256" key="4">
    <source>
        <dbReference type="ARBA" id="ARBA00038168"/>
    </source>
</evidence>
<dbReference type="Gene3D" id="3.10.120.10">
    <property type="entry name" value="Cytochrome b5-like heme/steroid binding domain"/>
    <property type="match status" value="1"/>
</dbReference>
<feature type="region of interest" description="Disordered" evidence="5">
    <location>
        <begin position="151"/>
        <end position="174"/>
    </location>
</feature>
<name>A0ABQ2KRD4_9MICO</name>
<organism evidence="8 9">
    <name type="scientific">Agrococcus terreus</name>
    <dbReference type="NCBI Taxonomy" id="574649"/>
    <lineage>
        <taxon>Bacteria</taxon>
        <taxon>Bacillati</taxon>
        <taxon>Actinomycetota</taxon>
        <taxon>Actinomycetes</taxon>
        <taxon>Micrococcales</taxon>
        <taxon>Microbacteriaceae</taxon>
        <taxon>Agrococcus</taxon>
    </lineage>
</organism>
<evidence type="ECO:0000259" key="7">
    <source>
        <dbReference type="PROSITE" id="PS50255"/>
    </source>
</evidence>
<gene>
    <name evidence="8" type="ORF">GCM10010968_22760</name>
</gene>
<keyword evidence="9" id="KW-1185">Reference proteome</keyword>
<feature type="transmembrane region" description="Helical" evidence="6">
    <location>
        <begin position="84"/>
        <end position="105"/>
    </location>
</feature>
<dbReference type="SUPFAM" id="SSF55856">
    <property type="entry name" value="Cytochrome b5-like heme/steroid binding domain"/>
    <property type="match status" value="1"/>
</dbReference>
<evidence type="ECO:0000256" key="1">
    <source>
        <dbReference type="ARBA" id="ARBA00022617"/>
    </source>
</evidence>
<keyword evidence="3" id="KW-0408">Iron</keyword>